<dbReference type="InterPro" id="IPR000222">
    <property type="entry name" value="PP2C_BS"/>
</dbReference>
<keyword evidence="3 5" id="KW-0378">Hydrolase</keyword>
<comment type="similarity">
    <text evidence="5">Belongs to the PP2C family.</text>
</comment>
<dbReference type="InterPro" id="IPR036457">
    <property type="entry name" value="PPM-type-like_dom_sf"/>
</dbReference>
<feature type="domain" description="PPM-type phosphatase" evidence="7">
    <location>
        <begin position="128"/>
        <end position="593"/>
    </location>
</feature>
<dbReference type="Gene3D" id="3.60.40.10">
    <property type="entry name" value="PPM-type phosphatase domain"/>
    <property type="match status" value="1"/>
</dbReference>
<evidence type="ECO:0000256" key="5">
    <source>
        <dbReference type="RuleBase" id="RU003465"/>
    </source>
</evidence>
<evidence type="ECO:0000313" key="9">
    <source>
        <dbReference type="Proteomes" id="UP001165085"/>
    </source>
</evidence>
<evidence type="ECO:0000256" key="3">
    <source>
        <dbReference type="ARBA" id="ARBA00022801"/>
    </source>
</evidence>
<sequence>MSTFTSTLPPPFPQTSLQETLVDGSKKAVQTSSESSSELGERSGSIQLNDVGVGYSPTKKTKVAMAIPPPDISSSSSKINPQKDPLHQHTDTVTVTVVKSKISPVSSSSVSVSVSDTSPCGPLPVANPSGVHSVSSYDANNPSEDRSASITDLQLCYDGKSYGLNVFAVFDGHGGAKVAEYGSRCLLPEVLNKLKQSGGEVKGGEMHNSEGFLDWTASKLDRGNVGKRSCANCSQETFSVDSSPSQSPPTPPSPSPSPTSPHVIPSPPGLKLVLKKSLMESFTLLDQSYLNSVDCTKSQKSCQPNGAWNAGSCALVAVVYREKGSDEINIITGHCGDCRAVVCCRQVPKSKSESEMIEPNLSQEDSEGFKIDEDEDDPLNWGSKKRKRDGEKSPQPSSTSASASPEQSSSRWHPYELTLDHNCYNSTEIKLVQARTEDPNSISQASKGGIKRVAGSLAVTRALGDAYLKSEKLSFHPYKAHCPYITAVPVVEEYSGTGTLNPFMVMASDGVWEHLPNKAVTRTLQNHREGKPVSAKKDDKGRVSSTPSEAILNATLDKICTIRKKSRQELEMLKKGRGRRGKHDDITVLVVDLEKV</sequence>
<dbReference type="PROSITE" id="PS01032">
    <property type="entry name" value="PPM_1"/>
    <property type="match status" value="1"/>
</dbReference>
<feature type="region of interest" description="Disordered" evidence="6">
    <location>
        <begin position="353"/>
        <end position="411"/>
    </location>
</feature>
<evidence type="ECO:0000259" key="7">
    <source>
        <dbReference type="PROSITE" id="PS51746"/>
    </source>
</evidence>
<dbReference type="PANTHER" id="PTHR47992">
    <property type="entry name" value="PROTEIN PHOSPHATASE"/>
    <property type="match status" value="1"/>
</dbReference>
<feature type="region of interest" description="Disordered" evidence="6">
    <location>
        <begin position="1"/>
        <end position="53"/>
    </location>
</feature>
<dbReference type="InterPro" id="IPR001932">
    <property type="entry name" value="PPM-type_phosphatase-like_dom"/>
</dbReference>
<dbReference type="CDD" id="cd00143">
    <property type="entry name" value="PP2Cc"/>
    <property type="match status" value="1"/>
</dbReference>
<proteinExistence type="inferred from homology"/>
<name>A0A9W7EZM2_9STRA</name>
<dbReference type="EMBL" id="BRXY01000499">
    <property type="protein sequence ID" value="GMH97638.1"/>
    <property type="molecule type" value="Genomic_DNA"/>
</dbReference>
<feature type="compositionally biased region" description="Low complexity" evidence="6">
    <location>
        <begin position="32"/>
        <end position="45"/>
    </location>
</feature>
<dbReference type="GO" id="GO:0016020">
    <property type="term" value="C:membrane"/>
    <property type="evidence" value="ECO:0007669"/>
    <property type="project" value="UniProtKB-SubCell"/>
</dbReference>
<accession>A0A9W7EZM2</accession>
<feature type="compositionally biased region" description="Low complexity" evidence="6">
    <location>
        <begin position="393"/>
        <end position="410"/>
    </location>
</feature>
<comment type="subcellular location">
    <subcellularLocation>
        <location evidence="1">Membrane</location>
        <topology evidence="1">Peripheral membrane protein</topology>
    </subcellularLocation>
</comment>
<dbReference type="GO" id="GO:0046872">
    <property type="term" value="F:metal ion binding"/>
    <property type="evidence" value="ECO:0007669"/>
    <property type="project" value="UniProtKB-KW"/>
</dbReference>
<keyword evidence="4 5" id="KW-0904">Protein phosphatase</keyword>
<reference evidence="9" key="1">
    <citation type="journal article" date="2023" name="Commun. Biol.">
        <title>Genome analysis of Parmales, the sister group of diatoms, reveals the evolutionary specialization of diatoms from phago-mixotrophs to photoautotrophs.</title>
        <authorList>
            <person name="Ban H."/>
            <person name="Sato S."/>
            <person name="Yoshikawa S."/>
            <person name="Yamada K."/>
            <person name="Nakamura Y."/>
            <person name="Ichinomiya M."/>
            <person name="Sato N."/>
            <person name="Blanc-Mathieu R."/>
            <person name="Endo H."/>
            <person name="Kuwata A."/>
            <person name="Ogata H."/>
        </authorList>
    </citation>
    <scope>NUCLEOTIDE SEQUENCE [LARGE SCALE GENOMIC DNA]</scope>
    <source>
        <strain evidence="9">NIES 3701</strain>
    </source>
</reference>
<evidence type="ECO:0000256" key="6">
    <source>
        <dbReference type="SAM" id="MobiDB-lite"/>
    </source>
</evidence>
<dbReference type="Pfam" id="PF00481">
    <property type="entry name" value="PP2C"/>
    <property type="match status" value="2"/>
</dbReference>
<dbReference type="InterPro" id="IPR015655">
    <property type="entry name" value="PP2C"/>
</dbReference>
<dbReference type="PROSITE" id="PS51746">
    <property type="entry name" value="PPM_2"/>
    <property type="match status" value="1"/>
</dbReference>
<dbReference type="GO" id="GO:0004722">
    <property type="term" value="F:protein serine/threonine phosphatase activity"/>
    <property type="evidence" value="ECO:0007669"/>
    <property type="project" value="InterPro"/>
</dbReference>
<dbReference type="SUPFAM" id="SSF81606">
    <property type="entry name" value="PP2C-like"/>
    <property type="match status" value="1"/>
</dbReference>
<feature type="region of interest" description="Disordered" evidence="6">
    <location>
        <begin position="526"/>
        <end position="546"/>
    </location>
</feature>
<dbReference type="SMART" id="SM00332">
    <property type="entry name" value="PP2Cc"/>
    <property type="match status" value="1"/>
</dbReference>
<evidence type="ECO:0000313" key="8">
    <source>
        <dbReference type="EMBL" id="GMH97638.1"/>
    </source>
</evidence>
<protein>
    <recommendedName>
        <fullName evidence="7">PPM-type phosphatase domain-containing protein</fullName>
    </recommendedName>
</protein>
<dbReference type="Proteomes" id="UP001165085">
    <property type="component" value="Unassembled WGS sequence"/>
</dbReference>
<dbReference type="OrthoDB" id="420076at2759"/>
<keyword evidence="9" id="KW-1185">Reference proteome</keyword>
<evidence type="ECO:0000256" key="4">
    <source>
        <dbReference type="ARBA" id="ARBA00022912"/>
    </source>
</evidence>
<evidence type="ECO:0000256" key="2">
    <source>
        <dbReference type="ARBA" id="ARBA00022723"/>
    </source>
</evidence>
<gene>
    <name evidence="8" type="ORF">TrST_g10683</name>
</gene>
<organism evidence="8 9">
    <name type="scientific">Triparma strigata</name>
    <dbReference type="NCBI Taxonomy" id="1606541"/>
    <lineage>
        <taxon>Eukaryota</taxon>
        <taxon>Sar</taxon>
        <taxon>Stramenopiles</taxon>
        <taxon>Ochrophyta</taxon>
        <taxon>Bolidophyceae</taxon>
        <taxon>Parmales</taxon>
        <taxon>Triparmaceae</taxon>
        <taxon>Triparma</taxon>
    </lineage>
</organism>
<keyword evidence="2" id="KW-0479">Metal-binding</keyword>
<feature type="region of interest" description="Disordered" evidence="6">
    <location>
        <begin position="66"/>
        <end position="90"/>
    </location>
</feature>
<comment type="caution">
    <text evidence="8">The sequence shown here is derived from an EMBL/GenBank/DDBJ whole genome shotgun (WGS) entry which is preliminary data.</text>
</comment>
<dbReference type="AlphaFoldDB" id="A0A9W7EZM2"/>
<feature type="compositionally biased region" description="Basic and acidic residues" evidence="6">
    <location>
        <begin position="526"/>
        <end position="542"/>
    </location>
</feature>
<evidence type="ECO:0000256" key="1">
    <source>
        <dbReference type="ARBA" id="ARBA00004170"/>
    </source>
</evidence>
<feature type="compositionally biased region" description="Pro residues" evidence="6">
    <location>
        <begin position="246"/>
        <end position="266"/>
    </location>
</feature>
<feature type="region of interest" description="Disordered" evidence="6">
    <location>
        <begin position="237"/>
        <end position="266"/>
    </location>
</feature>